<reference evidence="2" key="1">
    <citation type="submission" date="2019-12" db="EMBL/GenBank/DDBJ databases">
        <title>High-Quality draft genome sequences of three cyanobacteria isolated from the limestone walls of the Old Cathedral of Coimbra.</title>
        <authorList>
            <person name="Tiago I."/>
            <person name="Soares F."/>
            <person name="Portugal A."/>
        </authorList>
    </citation>
    <scope>NUCLEOTIDE SEQUENCE</scope>
    <source>
        <strain evidence="2">A</strain>
    </source>
</reference>
<keyword evidence="3" id="KW-1185">Reference proteome</keyword>
<name>A0A8J7Z286_9CYAN</name>
<feature type="region of interest" description="Disordered" evidence="1">
    <location>
        <begin position="1"/>
        <end position="25"/>
    </location>
</feature>
<dbReference type="AlphaFoldDB" id="A0A8J7Z286"/>
<dbReference type="Pfam" id="PF13565">
    <property type="entry name" value="HTH_32"/>
    <property type="match status" value="1"/>
</dbReference>
<evidence type="ECO:0000313" key="3">
    <source>
        <dbReference type="Proteomes" id="UP000646053"/>
    </source>
</evidence>
<organism evidence="2 3">
    <name type="scientific">Myxacorys almedinensis A</name>
    <dbReference type="NCBI Taxonomy" id="2690445"/>
    <lineage>
        <taxon>Bacteria</taxon>
        <taxon>Bacillati</taxon>
        <taxon>Cyanobacteriota</taxon>
        <taxon>Cyanophyceae</taxon>
        <taxon>Leptolyngbyales</taxon>
        <taxon>Leptolyngbyaceae</taxon>
        <taxon>Myxacorys</taxon>
        <taxon>Myxacorys almedinensis</taxon>
    </lineage>
</organism>
<dbReference type="InterPro" id="IPR009057">
    <property type="entry name" value="Homeodomain-like_sf"/>
</dbReference>
<accession>A0A8J7Z286</accession>
<evidence type="ECO:0000256" key="1">
    <source>
        <dbReference type="SAM" id="MobiDB-lite"/>
    </source>
</evidence>
<dbReference type="EMBL" id="WVIE01000015">
    <property type="protein sequence ID" value="NDJ18324.1"/>
    <property type="molecule type" value="Genomic_DNA"/>
</dbReference>
<proteinExistence type="predicted"/>
<dbReference type="RefSeq" id="WP_162423853.1">
    <property type="nucleotide sequence ID" value="NZ_WVIE01000015.1"/>
</dbReference>
<evidence type="ECO:0000313" key="2">
    <source>
        <dbReference type="EMBL" id="NDJ18324.1"/>
    </source>
</evidence>
<comment type="caution">
    <text evidence="2">The sequence shown here is derived from an EMBL/GenBank/DDBJ whole genome shotgun (WGS) entry which is preliminary data.</text>
</comment>
<sequence length="107" mass="12510">MQNSVQQHVQPFAERSWKTSSVGRPKTINDHYLTRLKELVSHSPKQFGYPFERWTAHWLQRHLVKETGVEISDRHVNRLLKQMGLSTRQTAQCKHFGTTITDLDAAR</sequence>
<dbReference type="Proteomes" id="UP000646053">
    <property type="component" value="Unassembled WGS sequence"/>
</dbReference>
<dbReference type="SUPFAM" id="SSF46689">
    <property type="entry name" value="Homeodomain-like"/>
    <property type="match status" value="1"/>
</dbReference>
<protein>
    <submittedName>
        <fullName evidence="2">Uncharacterized protein</fullName>
    </submittedName>
</protein>
<gene>
    <name evidence="2" type="ORF">GS601_13660</name>
</gene>